<name>A0A806KLR1_9BACT</name>
<proteinExistence type="predicted"/>
<dbReference type="EMBL" id="JQ844286">
    <property type="protein sequence ID" value="AGS54282.1"/>
    <property type="molecule type" value="Genomic_DNA"/>
</dbReference>
<keyword evidence="1" id="KW-1133">Transmembrane helix</keyword>
<accession>A0A806KLR1</accession>
<keyword evidence="1" id="KW-0472">Membrane</keyword>
<evidence type="ECO:0000256" key="1">
    <source>
        <dbReference type="SAM" id="Phobius"/>
    </source>
</evidence>
<reference evidence="2" key="1">
    <citation type="submission" date="2012-03" db="EMBL/GenBank/DDBJ databases">
        <title>Functional metagenomics reveals considerable lignocellulase gene clusters in the gut microbiome of a wood-feeding higher termite.</title>
        <authorList>
            <person name="Liu N."/>
        </authorList>
    </citation>
    <scope>NUCLEOTIDE SEQUENCE</scope>
</reference>
<protein>
    <submittedName>
        <fullName evidence="2">Uncharacterized protein</fullName>
    </submittedName>
</protein>
<keyword evidence="1" id="KW-0812">Transmembrane</keyword>
<organism evidence="2">
    <name type="scientific">uncultured bacterium contig00092</name>
    <dbReference type="NCBI Taxonomy" id="1181563"/>
    <lineage>
        <taxon>Bacteria</taxon>
        <taxon>environmental samples</taxon>
    </lineage>
</organism>
<sequence length="43" mass="4902">MVFIISSAVIFSAKALFCFAIAFFHKKNIENAIAFSKIYMHKC</sequence>
<evidence type="ECO:0000313" key="2">
    <source>
        <dbReference type="EMBL" id="AGS54282.1"/>
    </source>
</evidence>
<feature type="transmembrane region" description="Helical" evidence="1">
    <location>
        <begin position="6"/>
        <end position="24"/>
    </location>
</feature>
<dbReference type="AlphaFoldDB" id="A0A806KLR1"/>